<organism evidence="20 21">
    <name type="scientific">Bowdeniella nasicola</name>
    <dbReference type="NCBI Taxonomy" id="208480"/>
    <lineage>
        <taxon>Bacteria</taxon>
        <taxon>Bacillati</taxon>
        <taxon>Actinomycetota</taxon>
        <taxon>Actinomycetes</taxon>
        <taxon>Actinomycetales</taxon>
        <taxon>Actinomycetaceae</taxon>
        <taxon>Bowdeniella</taxon>
    </lineage>
</organism>
<keyword evidence="13 17" id="KW-0560">Oxidoreductase</keyword>
<dbReference type="SUPFAM" id="SSF56176">
    <property type="entry name" value="FAD-binding/transporter-associated domain-like"/>
    <property type="match status" value="1"/>
</dbReference>
<sequence length="395" mass="42185">MSCSIPEPGPDITVEPVASWAPRTEQSQPPTFAELTTVRVGGEIANYVEVDSTEAMIEAVRDADEQGRELLVLGGGSNLVARDERFEGVVVRDTRQHIELESEDGCGGAALRVSAGQPWDAFVAHTIENAWMGVEALSGIPGTVGAAPVQNVGAYGQEVSGTISAVRVYDRLERERRLLTLAELGFGYRTSLLKRSLSDAEAGGGRTWGPTGRYVVLEVSFQMRNASLSEPIRYAELARTLGVELNDRAPAIDVRQAVLQLRRSKGMVLDPGDRDTYSAGSFFTNPVIAAEHADRLPEGAPRFAVTDPTKVRSIGQQPPVVEGLVKTSAAWLINHAGFDKGFGLPGPAALSTKHALAITNRGGASGADVRALARQVREGVQEAFGIELVPEPILL</sequence>
<dbReference type="InterPro" id="IPR003170">
    <property type="entry name" value="MurB"/>
</dbReference>
<dbReference type="UniPathway" id="UPA00219"/>
<accession>A0A1H4E1Z8</accession>
<dbReference type="Gene3D" id="3.90.78.10">
    <property type="entry name" value="UDP-N-acetylenolpyruvoylglucosamine reductase, C-terminal domain"/>
    <property type="match status" value="1"/>
</dbReference>
<dbReference type="InterPro" id="IPR006094">
    <property type="entry name" value="Oxid_FAD_bind_N"/>
</dbReference>
<evidence type="ECO:0000256" key="13">
    <source>
        <dbReference type="ARBA" id="ARBA00023002"/>
    </source>
</evidence>
<dbReference type="Proteomes" id="UP000199288">
    <property type="component" value="Unassembled WGS sequence"/>
</dbReference>
<dbReference type="GO" id="GO:0008360">
    <property type="term" value="P:regulation of cell shape"/>
    <property type="evidence" value="ECO:0007669"/>
    <property type="project" value="UniProtKB-KW"/>
</dbReference>
<feature type="active site" description="Proton donor" evidence="17">
    <location>
        <position position="281"/>
    </location>
</feature>
<dbReference type="Pfam" id="PF02873">
    <property type="entry name" value="MurB_C"/>
    <property type="match status" value="1"/>
</dbReference>
<dbReference type="InterPro" id="IPR011601">
    <property type="entry name" value="MurB_C"/>
</dbReference>
<dbReference type="GO" id="GO:0071949">
    <property type="term" value="F:FAD binding"/>
    <property type="evidence" value="ECO:0007669"/>
    <property type="project" value="InterPro"/>
</dbReference>
<dbReference type="GO" id="GO:0008762">
    <property type="term" value="F:UDP-N-acetylmuramate dehydrogenase activity"/>
    <property type="evidence" value="ECO:0007669"/>
    <property type="project" value="UniProtKB-UniRule"/>
</dbReference>
<dbReference type="EMBL" id="FNQV01000024">
    <property type="protein sequence ID" value="SEA78778.1"/>
    <property type="molecule type" value="Genomic_DNA"/>
</dbReference>
<name>A0A1H4E1Z8_9ACTO</name>
<dbReference type="InterPro" id="IPR036635">
    <property type="entry name" value="MurB_C_sf"/>
</dbReference>
<evidence type="ECO:0000256" key="9">
    <source>
        <dbReference type="ARBA" id="ARBA00022827"/>
    </source>
</evidence>
<evidence type="ECO:0000256" key="11">
    <source>
        <dbReference type="ARBA" id="ARBA00022960"/>
    </source>
</evidence>
<evidence type="ECO:0000256" key="1">
    <source>
        <dbReference type="ARBA" id="ARBA00001974"/>
    </source>
</evidence>
<keyword evidence="10 17" id="KW-0521">NADP</keyword>
<comment type="cofactor">
    <cofactor evidence="1 17">
        <name>FAD</name>
        <dbReference type="ChEBI" id="CHEBI:57692"/>
    </cofactor>
</comment>
<evidence type="ECO:0000313" key="21">
    <source>
        <dbReference type="Proteomes" id="UP000199288"/>
    </source>
</evidence>
<evidence type="ECO:0000256" key="8">
    <source>
        <dbReference type="ARBA" id="ARBA00022630"/>
    </source>
</evidence>
<dbReference type="PANTHER" id="PTHR21071">
    <property type="entry name" value="UDP-N-ACETYLENOLPYRUVOYLGLUCOSAMINE REDUCTASE"/>
    <property type="match status" value="1"/>
</dbReference>
<dbReference type="PROSITE" id="PS51387">
    <property type="entry name" value="FAD_PCMH"/>
    <property type="match status" value="1"/>
</dbReference>
<keyword evidence="11 17" id="KW-0133">Cell shape</keyword>
<dbReference type="OrthoDB" id="9804753at2"/>
<dbReference type="AlphaFoldDB" id="A0A1H4E1Z8"/>
<evidence type="ECO:0000256" key="10">
    <source>
        <dbReference type="ARBA" id="ARBA00022857"/>
    </source>
</evidence>
<keyword evidence="6 17" id="KW-0963">Cytoplasm</keyword>
<dbReference type="GO" id="GO:0071555">
    <property type="term" value="P:cell wall organization"/>
    <property type="evidence" value="ECO:0007669"/>
    <property type="project" value="UniProtKB-KW"/>
</dbReference>
<evidence type="ECO:0000256" key="6">
    <source>
        <dbReference type="ARBA" id="ARBA00022490"/>
    </source>
</evidence>
<evidence type="ECO:0000256" key="4">
    <source>
        <dbReference type="ARBA" id="ARBA00004752"/>
    </source>
</evidence>
<dbReference type="InterPro" id="IPR016166">
    <property type="entry name" value="FAD-bd_PCMH"/>
</dbReference>
<keyword evidence="15 17" id="KW-0961">Cell wall biogenesis/degradation</keyword>
<comment type="similarity">
    <text evidence="5 17">Belongs to the MurB family.</text>
</comment>
<evidence type="ECO:0000256" key="17">
    <source>
        <dbReference type="HAMAP-Rule" id="MF_00037"/>
    </source>
</evidence>
<evidence type="ECO:0000256" key="2">
    <source>
        <dbReference type="ARBA" id="ARBA00003921"/>
    </source>
</evidence>
<evidence type="ECO:0000256" key="5">
    <source>
        <dbReference type="ARBA" id="ARBA00010485"/>
    </source>
</evidence>
<keyword evidence="9 17" id="KW-0274">FAD</keyword>
<evidence type="ECO:0000256" key="12">
    <source>
        <dbReference type="ARBA" id="ARBA00022984"/>
    </source>
</evidence>
<comment type="subcellular location">
    <subcellularLocation>
        <location evidence="3 17">Cytoplasm</location>
    </subcellularLocation>
</comment>
<dbReference type="InterPro" id="IPR016169">
    <property type="entry name" value="FAD-bd_PCMH_sub2"/>
</dbReference>
<feature type="region of interest" description="Disordered" evidence="18">
    <location>
        <begin position="1"/>
        <end position="29"/>
    </location>
</feature>
<dbReference type="NCBIfam" id="NF010478">
    <property type="entry name" value="PRK13903.1"/>
    <property type="match status" value="1"/>
</dbReference>
<dbReference type="InterPro" id="IPR016167">
    <property type="entry name" value="FAD-bd_PCMH_sub1"/>
</dbReference>
<comment type="catalytic activity">
    <reaction evidence="16 17">
        <text>UDP-N-acetyl-alpha-D-muramate + NADP(+) = UDP-N-acetyl-3-O-(1-carboxyvinyl)-alpha-D-glucosamine + NADPH + H(+)</text>
        <dbReference type="Rhea" id="RHEA:12248"/>
        <dbReference type="ChEBI" id="CHEBI:15378"/>
        <dbReference type="ChEBI" id="CHEBI:57783"/>
        <dbReference type="ChEBI" id="CHEBI:58349"/>
        <dbReference type="ChEBI" id="CHEBI:68483"/>
        <dbReference type="ChEBI" id="CHEBI:70757"/>
        <dbReference type="EC" id="1.3.1.98"/>
    </reaction>
</comment>
<dbReference type="HAMAP" id="MF_00037">
    <property type="entry name" value="MurB"/>
    <property type="match status" value="1"/>
</dbReference>
<dbReference type="EC" id="1.3.1.98" evidence="17"/>
<comment type="function">
    <text evidence="2 17">Cell wall formation.</text>
</comment>
<proteinExistence type="inferred from homology"/>
<dbReference type="SUPFAM" id="SSF56194">
    <property type="entry name" value="Uridine diphospho-N-Acetylenolpyruvylglucosamine reductase, MurB, C-terminal domain"/>
    <property type="match status" value="1"/>
</dbReference>
<evidence type="ECO:0000256" key="3">
    <source>
        <dbReference type="ARBA" id="ARBA00004496"/>
    </source>
</evidence>
<dbReference type="GO" id="GO:0009252">
    <property type="term" value="P:peptidoglycan biosynthetic process"/>
    <property type="evidence" value="ECO:0007669"/>
    <property type="project" value="UniProtKB-UniRule"/>
</dbReference>
<feature type="active site" evidence="17">
    <location>
        <position position="189"/>
    </location>
</feature>
<dbReference type="Gene3D" id="3.30.43.10">
    <property type="entry name" value="Uridine Diphospho-n-acetylenolpyruvylglucosamine Reductase, domain 2"/>
    <property type="match status" value="1"/>
</dbReference>
<keyword evidence="12 17" id="KW-0573">Peptidoglycan synthesis</keyword>
<keyword evidence="8 17" id="KW-0285">Flavoprotein</keyword>
<evidence type="ECO:0000256" key="15">
    <source>
        <dbReference type="ARBA" id="ARBA00023316"/>
    </source>
</evidence>
<dbReference type="InterPro" id="IPR036318">
    <property type="entry name" value="FAD-bd_PCMH-like_sf"/>
</dbReference>
<evidence type="ECO:0000256" key="14">
    <source>
        <dbReference type="ARBA" id="ARBA00023306"/>
    </source>
</evidence>
<dbReference type="Pfam" id="PF01565">
    <property type="entry name" value="FAD_binding_4"/>
    <property type="match status" value="1"/>
</dbReference>
<dbReference type="PANTHER" id="PTHR21071:SF4">
    <property type="entry name" value="UDP-N-ACETYLENOLPYRUVOYLGLUCOSAMINE REDUCTASE"/>
    <property type="match status" value="1"/>
</dbReference>
<dbReference type="NCBIfam" id="TIGR00179">
    <property type="entry name" value="murB"/>
    <property type="match status" value="1"/>
</dbReference>
<feature type="domain" description="FAD-binding PCMH-type" evidence="19">
    <location>
        <begin position="40"/>
        <end position="226"/>
    </location>
</feature>
<dbReference type="Gene3D" id="3.30.465.10">
    <property type="match status" value="1"/>
</dbReference>
<feature type="active site" evidence="17">
    <location>
        <position position="391"/>
    </location>
</feature>
<keyword evidence="14 17" id="KW-0131">Cell cycle</keyword>
<evidence type="ECO:0000256" key="16">
    <source>
        <dbReference type="ARBA" id="ARBA00048914"/>
    </source>
</evidence>
<dbReference type="GO" id="GO:0051301">
    <property type="term" value="P:cell division"/>
    <property type="evidence" value="ECO:0007669"/>
    <property type="project" value="UniProtKB-KW"/>
</dbReference>
<protein>
    <recommendedName>
        <fullName evidence="17">UDP-N-acetylenolpyruvoylglucosamine reductase</fullName>
        <ecNumber evidence="17">1.3.1.98</ecNumber>
    </recommendedName>
    <alternativeName>
        <fullName evidence="17">UDP-N-acetylmuramate dehydrogenase</fullName>
    </alternativeName>
</protein>
<dbReference type="GO" id="GO:0005829">
    <property type="term" value="C:cytosol"/>
    <property type="evidence" value="ECO:0007669"/>
    <property type="project" value="TreeGrafter"/>
</dbReference>
<dbReference type="RefSeq" id="WP_092566200.1">
    <property type="nucleotide sequence ID" value="NZ_FNQV01000024.1"/>
</dbReference>
<evidence type="ECO:0000256" key="18">
    <source>
        <dbReference type="SAM" id="MobiDB-lite"/>
    </source>
</evidence>
<reference evidence="21" key="1">
    <citation type="submission" date="2016-10" db="EMBL/GenBank/DDBJ databases">
        <authorList>
            <person name="Varghese N."/>
            <person name="Submissions S."/>
        </authorList>
    </citation>
    <scope>NUCLEOTIDE SEQUENCE [LARGE SCALE GENOMIC DNA]</scope>
    <source>
        <strain evidence="21">KPR-1</strain>
    </source>
</reference>
<keyword evidence="21" id="KW-1185">Reference proteome</keyword>
<evidence type="ECO:0000259" key="19">
    <source>
        <dbReference type="PROSITE" id="PS51387"/>
    </source>
</evidence>
<keyword evidence="7 17" id="KW-0132">Cell division</keyword>
<comment type="pathway">
    <text evidence="4 17">Cell wall biogenesis; peptidoglycan biosynthesis.</text>
</comment>
<evidence type="ECO:0000256" key="7">
    <source>
        <dbReference type="ARBA" id="ARBA00022618"/>
    </source>
</evidence>
<gene>
    <name evidence="17" type="primary">murB</name>
    <name evidence="20" type="ORF">SAMN02910418_02415</name>
</gene>
<evidence type="ECO:0000313" key="20">
    <source>
        <dbReference type="EMBL" id="SEA78778.1"/>
    </source>
</evidence>